<keyword evidence="2" id="KW-1185">Reference proteome</keyword>
<dbReference type="Gene3D" id="3.40.50.300">
    <property type="entry name" value="P-loop containing nucleotide triphosphate hydrolases"/>
    <property type="match status" value="1"/>
</dbReference>
<organism evidence="1 2">
    <name type="scientific">Miscanthus lutarioriparius</name>
    <dbReference type="NCBI Taxonomy" id="422564"/>
    <lineage>
        <taxon>Eukaryota</taxon>
        <taxon>Viridiplantae</taxon>
        <taxon>Streptophyta</taxon>
        <taxon>Embryophyta</taxon>
        <taxon>Tracheophyta</taxon>
        <taxon>Spermatophyta</taxon>
        <taxon>Magnoliopsida</taxon>
        <taxon>Liliopsida</taxon>
        <taxon>Poales</taxon>
        <taxon>Poaceae</taxon>
        <taxon>PACMAD clade</taxon>
        <taxon>Panicoideae</taxon>
        <taxon>Andropogonodae</taxon>
        <taxon>Andropogoneae</taxon>
        <taxon>Saccharinae</taxon>
        <taxon>Miscanthus</taxon>
    </lineage>
</organism>
<gene>
    <name evidence="1" type="ORF">NCGR_LOCUS52803</name>
</gene>
<accession>A0A811RGN5</accession>
<proteinExistence type="predicted"/>
<evidence type="ECO:0000313" key="1">
    <source>
        <dbReference type="EMBL" id="CAD6269499.1"/>
    </source>
</evidence>
<dbReference type="OrthoDB" id="10257085at2759"/>
<dbReference type="AlphaFoldDB" id="A0A811RGN5"/>
<dbReference type="SUPFAM" id="SSF52540">
    <property type="entry name" value="P-loop containing nucleoside triphosphate hydrolases"/>
    <property type="match status" value="1"/>
</dbReference>
<dbReference type="EMBL" id="CAJGYO010000015">
    <property type="protein sequence ID" value="CAD6269499.1"/>
    <property type="molecule type" value="Genomic_DNA"/>
</dbReference>
<protein>
    <submittedName>
        <fullName evidence="1">Uncharacterized protein</fullName>
    </submittedName>
</protein>
<dbReference type="InterPro" id="IPR027417">
    <property type="entry name" value="P-loop_NTPase"/>
</dbReference>
<name>A0A811RGN5_9POAL</name>
<dbReference type="Proteomes" id="UP000604825">
    <property type="component" value="Unassembled WGS sequence"/>
</dbReference>
<dbReference type="PANTHER" id="PTHR10285">
    <property type="entry name" value="URIDINE KINASE"/>
    <property type="match status" value="1"/>
</dbReference>
<evidence type="ECO:0000313" key="2">
    <source>
        <dbReference type="Proteomes" id="UP000604825"/>
    </source>
</evidence>
<reference evidence="1" key="1">
    <citation type="submission" date="2020-10" db="EMBL/GenBank/DDBJ databases">
        <authorList>
            <person name="Han B."/>
            <person name="Lu T."/>
            <person name="Zhao Q."/>
            <person name="Huang X."/>
            <person name="Zhao Y."/>
        </authorList>
    </citation>
    <scope>NUCLEOTIDE SEQUENCE</scope>
</reference>
<comment type="caution">
    <text evidence="1">The sequence shown here is derived from an EMBL/GenBank/DDBJ whole genome shotgun (WGS) entry which is preliminary data.</text>
</comment>
<sequence>MGSKSVDQVLDPAAAAGVHLSALRLDGLNRIQGSASSEEQPTTSGLENGHQEPFVIGVAGGASSGKSTVCKMIIDQLRNQRVVVVMQESFYYGLTDEELVHVHDYNFDHPGKAVDIPEYNFKTYKSVPDARKALVRVCQDTSSHGCGVFSNFLETYISILEF</sequence>